<dbReference type="OrthoDB" id="1645289at2759"/>
<feature type="region of interest" description="Disordered" evidence="1">
    <location>
        <begin position="210"/>
        <end position="231"/>
    </location>
</feature>
<protein>
    <submittedName>
        <fullName evidence="2">Uncharacterized protein</fullName>
    </submittedName>
</protein>
<name>A0A8K0G3I7_IGNLU</name>
<dbReference type="CDD" id="cd09272">
    <property type="entry name" value="RNase_HI_RT_Ty1"/>
    <property type="match status" value="1"/>
</dbReference>
<dbReference type="EMBL" id="VTPC01090143">
    <property type="protein sequence ID" value="KAF2884686.1"/>
    <property type="molecule type" value="Genomic_DNA"/>
</dbReference>
<dbReference type="PANTHER" id="PTHR11439">
    <property type="entry name" value="GAG-POL-RELATED RETROTRANSPOSON"/>
    <property type="match status" value="1"/>
</dbReference>
<evidence type="ECO:0000256" key="1">
    <source>
        <dbReference type="SAM" id="MobiDB-lite"/>
    </source>
</evidence>
<keyword evidence="3" id="KW-1185">Reference proteome</keyword>
<accession>A0A8K0G3I7</accession>
<proteinExistence type="predicted"/>
<gene>
    <name evidence="2" type="ORF">ILUMI_21483</name>
</gene>
<organism evidence="2 3">
    <name type="scientific">Ignelater luminosus</name>
    <name type="common">Cucubano</name>
    <name type="synonym">Pyrophorus luminosus</name>
    <dbReference type="NCBI Taxonomy" id="2038154"/>
    <lineage>
        <taxon>Eukaryota</taxon>
        <taxon>Metazoa</taxon>
        <taxon>Ecdysozoa</taxon>
        <taxon>Arthropoda</taxon>
        <taxon>Hexapoda</taxon>
        <taxon>Insecta</taxon>
        <taxon>Pterygota</taxon>
        <taxon>Neoptera</taxon>
        <taxon>Endopterygota</taxon>
        <taxon>Coleoptera</taxon>
        <taxon>Polyphaga</taxon>
        <taxon>Elateriformia</taxon>
        <taxon>Elateroidea</taxon>
        <taxon>Elateridae</taxon>
        <taxon>Agrypninae</taxon>
        <taxon>Pyrophorini</taxon>
        <taxon>Ignelater</taxon>
    </lineage>
</organism>
<dbReference type="Proteomes" id="UP000801492">
    <property type="component" value="Unassembled WGS sequence"/>
</dbReference>
<feature type="region of interest" description="Disordered" evidence="1">
    <location>
        <begin position="337"/>
        <end position="368"/>
    </location>
</feature>
<feature type="compositionally biased region" description="Polar residues" evidence="1">
    <location>
        <begin position="338"/>
        <end position="368"/>
    </location>
</feature>
<evidence type="ECO:0000313" key="3">
    <source>
        <dbReference type="Proteomes" id="UP000801492"/>
    </source>
</evidence>
<dbReference type="AlphaFoldDB" id="A0A8K0G3I7"/>
<reference evidence="2" key="1">
    <citation type="submission" date="2019-08" db="EMBL/GenBank/DDBJ databases">
        <title>The genome of the North American firefly Photinus pyralis.</title>
        <authorList>
            <consortium name="Photinus pyralis genome working group"/>
            <person name="Fallon T.R."/>
            <person name="Sander Lower S.E."/>
            <person name="Weng J.-K."/>
        </authorList>
    </citation>
    <scope>NUCLEOTIDE SEQUENCE</scope>
    <source>
        <strain evidence="2">TRF0915ILg1</strain>
        <tissue evidence="2">Whole body</tissue>
    </source>
</reference>
<feature type="region of interest" description="Disordered" evidence="1">
    <location>
        <begin position="1"/>
        <end position="27"/>
    </location>
</feature>
<comment type="caution">
    <text evidence="2">The sequence shown here is derived from an EMBL/GenBank/DDBJ whole genome shotgun (WGS) entry which is preliminary data.</text>
</comment>
<dbReference type="PANTHER" id="PTHR11439:SF483">
    <property type="entry name" value="PEPTIDE SYNTHASE GLIP-LIKE, PUTATIVE (AFU_ORTHOLOGUE AFUA_3G12920)-RELATED"/>
    <property type="match status" value="1"/>
</dbReference>
<evidence type="ECO:0000313" key="2">
    <source>
        <dbReference type="EMBL" id="KAF2884686.1"/>
    </source>
</evidence>
<sequence length="368" mass="41249">MQDSKSGKVLAEPNLFSSKQENNPAEEVPYRQTVGANLESQTYSDADYAADVATRKSISGYTAIMAGGAVSWSSRQQKCVSGSTAKAEYVNASDAAQKAQWLRTFLKKLEVFEGSVTLFVDNRAAIHISKKTEHHKCSKHIDVRHHYIKHCIEESGLKVEYVPRELQVADWRRLSYETIRDFPNNDFKEGLSAYDCKEILDLAFPEQEFEHERPSVKHQKGPPTAVTEENIAQTENDLATLKKERSSLRLSLDSKKKVKEEERAKMAGSMLKFLQKENCNTTVDSSSASLSTSIKKDTESGNIETILHSTKTEEPIQIFQEELSPQERTDLDEAPEIESTSQFSSQMEANGVPSNDPGQWPGNITTHI</sequence>